<dbReference type="InterPro" id="IPR009936">
    <property type="entry name" value="DUF1468"/>
</dbReference>
<sequence>MSGSAPNTPGTAPAPDRSRWPMRVTHTVLAGVGTLFFLGSFAYPWITEEDGTIGPAALPRVAGSLLLVVALALLWREERSGTVLEGDGGGEEPDGPTGEEGHEAPDEYRVRRKLLVVAVSLPCTGLLIPFLGMLPALALLTLFLTLAVERLRPWVALTASAGVLVVCYLLFVVLLRVPLPLGVFDPALWGAA</sequence>
<evidence type="ECO:0000259" key="3">
    <source>
        <dbReference type="Pfam" id="PF07331"/>
    </source>
</evidence>
<feature type="transmembrane region" description="Helical" evidence="2">
    <location>
        <begin position="154"/>
        <end position="175"/>
    </location>
</feature>
<organism evidence="4 5">
    <name type="scientific">Nocardiopsis coralli</name>
    <dbReference type="NCBI Taxonomy" id="2772213"/>
    <lineage>
        <taxon>Bacteria</taxon>
        <taxon>Bacillati</taxon>
        <taxon>Actinomycetota</taxon>
        <taxon>Actinomycetes</taxon>
        <taxon>Streptosporangiales</taxon>
        <taxon>Nocardiopsidaceae</taxon>
        <taxon>Nocardiopsis</taxon>
    </lineage>
</organism>
<keyword evidence="2" id="KW-0812">Transmembrane</keyword>
<dbReference type="Pfam" id="PF07331">
    <property type="entry name" value="TctB"/>
    <property type="match status" value="1"/>
</dbReference>
<dbReference type="EMBL" id="JADBGI010000001">
    <property type="protein sequence ID" value="MBE2997122.1"/>
    <property type="molecule type" value="Genomic_DNA"/>
</dbReference>
<name>A0ABR9NZW5_9ACTN</name>
<keyword evidence="2" id="KW-1133">Transmembrane helix</keyword>
<gene>
    <name evidence="4" type="ORF">IDM40_00180</name>
</gene>
<evidence type="ECO:0000256" key="2">
    <source>
        <dbReference type="SAM" id="Phobius"/>
    </source>
</evidence>
<accession>A0ABR9NZW5</accession>
<dbReference type="RefSeq" id="WP_193119794.1">
    <property type="nucleotide sequence ID" value="NZ_JADBGI010000001.1"/>
</dbReference>
<feature type="transmembrane region" description="Helical" evidence="2">
    <location>
        <begin position="58"/>
        <end position="75"/>
    </location>
</feature>
<evidence type="ECO:0000313" key="5">
    <source>
        <dbReference type="Proteomes" id="UP000806528"/>
    </source>
</evidence>
<feature type="transmembrane region" description="Helical" evidence="2">
    <location>
        <begin position="27"/>
        <end position="46"/>
    </location>
</feature>
<protein>
    <submittedName>
        <fullName evidence="4">Tripartite tricarboxylate transporter TctB family protein</fullName>
    </submittedName>
</protein>
<dbReference type="Proteomes" id="UP000806528">
    <property type="component" value="Unassembled WGS sequence"/>
</dbReference>
<reference evidence="4 5" key="1">
    <citation type="submission" date="2020-09" db="EMBL/GenBank/DDBJ databases">
        <title>Diversity and distribution of actinomycetes associated with coral in the coast of Hainan.</title>
        <authorList>
            <person name="Li F."/>
        </authorList>
    </citation>
    <scope>NUCLEOTIDE SEQUENCE [LARGE SCALE GENOMIC DNA]</scope>
    <source>
        <strain evidence="4 5">HNM0947</strain>
    </source>
</reference>
<evidence type="ECO:0000313" key="4">
    <source>
        <dbReference type="EMBL" id="MBE2997122.1"/>
    </source>
</evidence>
<evidence type="ECO:0000256" key="1">
    <source>
        <dbReference type="SAM" id="MobiDB-lite"/>
    </source>
</evidence>
<feature type="transmembrane region" description="Helical" evidence="2">
    <location>
        <begin position="115"/>
        <end position="148"/>
    </location>
</feature>
<feature type="region of interest" description="Disordered" evidence="1">
    <location>
        <begin position="82"/>
        <end position="104"/>
    </location>
</feature>
<proteinExistence type="predicted"/>
<comment type="caution">
    <text evidence="4">The sequence shown here is derived from an EMBL/GenBank/DDBJ whole genome shotgun (WGS) entry which is preliminary data.</text>
</comment>
<keyword evidence="2" id="KW-0472">Membrane</keyword>
<feature type="domain" description="DUF1468" evidence="3">
    <location>
        <begin position="30"/>
        <end position="180"/>
    </location>
</feature>
<keyword evidence="5" id="KW-1185">Reference proteome</keyword>